<reference evidence="1 2" key="1">
    <citation type="journal article" date="2006" name="PLoS Genet.">
        <title>Exploring the mycobacteriophage metaproteome: phage genomics as an educational platform.</title>
        <authorList>
            <person name="Hatfull G.F."/>
            <person name="Pedulla M.L."/>
            <person name="Jacobs-Sera D."/>
            <person name="Cichon P.M."/>
            <person name="Foley A."/>
            <person name="Ford M.E."/>
            <person name="Gonda R.M."/>
            <person name="Houtz J.M."/>
            <person name="Hryckowian A.J."/>
            <person name="Kelchner V.A."/>
            <person name="Namburi S."/>
            <person name="Pajcini K.V."/>
            <person name="Popovich M.G."/>
            <person name="Schleicher D.T."/>
            <person name="Simanek B.Z."/>
            <person name="Smith A.L."/>
            <person name="Zdanowicz G.M."/>
            <person name="Kumar V."/>
            <person name="Peebles C.L."/>
            <person name="Jacobs W.R.Jr."/>
            <person name="Lawrence J.G."/>
            <person name="Hendrix R.W."/>
        </authorList>
    </citation>
    <scope>NUCLEOTIDE SEQUENCE [LARGE SCALE GENOMIC DNA]</scope>
</reference>
<dbReference type="KEGG" id="vg:4156985"/>
<dbReference type="RefSeq" id="YP_654986.1">
    <property type="nucleotide sequence ID" value="NC_008195.1"/>
</dbReference>
<dbReference type="EMBL" id="DQ398044">
    <property type="protein sequence ID" value="ABD58206.1"/>
    <property type="molecule type" value="Genomic_DNA"/>
</dbReference>
<gene>
    <name evidence="1" type="primary">89</name>
    <name evidence="1" type="ORF">PBI_COOPER_89</name>
</gene>
<name>Q1A027_9CAUD</name>
<evidence type="ECO:0000313" key="2">
    <source>
        <dbReference type="Proteomes" id="UP000000904"/>
    </source>
</evidence>
<sequence length="62" mass="6620">MDPNAALAELIDYANAVLNDEADTYPDNLGQDATALAERFMGLHTWIVGGGFLPAAWNAGRN</sequence>
<dbReference type="Proteomes" id="UP000000904">
    <property type="component" value="Segment"/>
</dbReference>
<keyword evidence="2" id="KW-1185">Reference proteome</keyword>
<protein>
    <submittedName>
        <fullName evidence="1">Uncharacterized protein</fullName>
    </submittedName>
</protein>
<organism evidence="1 2">
    <name type="scientific">Mycobacterium phage Cooper</name>
    <dbReference type="NCBI Taxonomy" id="373406"/>
    <lineage>
        <taxon>Viruses</taxon>
        <taxon>Duplodnaviria</taxon>
        <taxon>Heunggongvirae</taxon>
        <taxon>Uroviricota</taxon>
        <taxon>Caudoviricetes</taxon>
        <taxon>Bclasvirinae</taxon>
        <taxon>Coopervirus</taxon>
        <taxon>Coopervirus cooper</taxon>
    </lineage>
</organism>
<accession>Q1A027</accession>
<evidence type="ECO:0000313" key="1">
    <source>
        <dbReference type="EMBL" id="ABD58206.1"/>
    </source>
</evidence>
<dbReference type="OrthoDB" id="27695at10239"/>
<proteinExistence type="predicted"/>